<dbReference type="OrthoDB" id="166297at2"/>
<dbReference type="PANTHER" id="PTHR43096:SF58">
    <property type="entry name" value="CHAPERONE DNAJ-DOMAIN SUPERFAMILY PROTEIN"/>
    <property type="match status" value="1"/>
</dbReference>
<dbReference type="AlphaFoldDB" id="L1KWM7"/>
<dbReference type="CDD" id="cd06257">
    <property type="entry name" value="DnaJ"/>
    <property type="match status" value="1"/>
</dbReference>
<dbReference type="Pfam" id="PF00226">
    <property type="entry name" value="DnaJ"/>
    <property type="match status" value="1"/>
</dbReference>
<dbReference type="GO" id="GO:0051082">
    <property type="term" value="F:unfolded protein binding"/>
    <property type="evidence" value="ECO:0007669"/>
    <property type="project" value="TreeGrafter"/>
</dbReference>
<evidence type="ECO:0000259" key="2">
    <source>
        <dbReference type="PROSITE" id="PS50076"/>
    </source>
</evidence>
<reference evidence="3 4" key="1">
    <citation type="submission" date="2012-11" db="EMBL/GenBank/DDBJ databases">
        <authorList>
            <person name="Huguet-Tapia J.C."/>
            <person name="Durkin A.S."/>
            <person name="Pettis G.S."/>
            <person name="Badger J.H."/>
        </authorList>
    </citation>
    <scope>NUCLEOTIDE SEQUENCE [LARGE SCALE GENOMIC DNA]</scope>
    <source>
        <strain evidence="3 4">91-03</strain>
    </source>
</reference>
<organism evidence="3 4">
    <name type="scientific">Streptomyces ipomoeae 91-03</name>
    <dbReference type="NCBI Taxonomy" id="698759"/>
    <lineage>
        <taxon>Bacteria</taxon>
        <taxon>Bacillati</taxon>
        <taxon>Actinomycetota</taxon>
        <taxon>Actinomycetes</taxon>
        <taxon>Kitasatosporales</taxon>
        <taxon>Streptomycetaceae</taxon>
        <taxon>Streptomyces</taxon>
    </lineage>
</organism>
<gene>
    <name evidence="3" type="ORF">STRIP9103_09211</name>
</gene>
<dbReference type="RefSeq" id="WP_009315519.1">
    <property type="nucleotide sequence ID" value="NZ_AEJC01000300.1"/>
</dbReference>
<accession>L1KWM7</accession>
<dbReference type="GO" id="GO:0042026">
    <property type="term" value="P:protein refolding"/>
    <property type="evidence" value="ECO:0007669"/>
    <property type="project" value="TreeGrafter"/>
</dbReference>
<dbReference type="SUPFAM" id="SSF46565">
    <property type="entry name" value="Chaperone J-domain"/>
    <property type="match status" value="1"/>
</dbReference>
<name>L1KWM7_9ACTN</name>
<evidence type="ECO:0000313" key="4">
    <source>
        <dbReference type="Proteomes" id="UP000010411"/>
    </source>
</evidence>
<dbReference type="InterPro" id="IPR001623">
    <property type="entry name" value="DnaJ_domain"/>
</dbReference>
<sequence>MPGQRPQRDHYTVLGVPRSASARQITSAYRRLVRSLHPDARPEDPAAEEDLADVLAAYDTLRDPGRRAAYDAGRRGPTPRATAGRPVPVRVTRTATAGPASRSRGRREAYGPLDAPEGLLFSASLRVGPRFTAPLGWDDQGLVMRVMRQWLRQTGTWLR</sequence>
<evidence type="ECO:0000256" key="1">
    <source>
        <dbReference type="SAM" id="MobiDB-lite"/>
    </source>
</evidence>
<comment type="caution">
    <text evidence="3">The sequence shown here is derived from an EMBL/GenBank/DDBJ whole genome shotgun (WGS) entry which is preliminary data.</text>
</comment>
<feature type="compositionally biased region" description="Basic and acidic residues" evidence="1">
    <location>
        <begin position="65"/>
        <end position="74"/>
    </location>
</feature>
<dbReference type="EMBL" id="AEJC01000300">
    <property type="protein sequence ID" value="EKX65231.1"/>
    <property type="molecule type" value="Genomic_DNA"/>
</dbReference>
<dbReference type="SMART" id="SM00271">
    <property type="entry name" value="DnaJ"/>
    <property type="match status" value="1"/>
</dbReference>
<feature type="domain" description="J" evidence="2">
    <location>
        <begin position="9"/>
        <end position="74"/>
    </location>
</feature>
<proteinExistence type="predicted"/>
<dbReference type="PRINTS" id="PR00625">
    <property type="entry name" value="JDOMAIN"/>
</dbReference>
<feature type="region of interest" description="Disordered" evidence="1">
    <location>
        <begin position="65"/>
        <end position="111"/>
    </location>
</feature>
<dbReference type="PROSITE" id="PS50076">
    <property type="entry name" value="DNAJ_2"/>
    <property type="match status" value="1"/>
</dbReference>
<dbReference type="PATRIC" id="fig|698759.3.peg.4090"/>
<protein>
    <submittedName>
        <fullName evidence="3">DnaJ domain protein</fullName>
    </submittedName>
</protein>
<keyword evidence="4" id="KW-1185">Reference proteome</keyword>
<dbReference type="GO" id="GO:0005737">
    <property type="term" value="C:cytoplasm"/>
    <property type="evidence" value="ECO:0007669"/>
    <property type="project" value="TreeGrafter"/>
</dbReference>
<dbReference type="PANTHER" id="PTHR43096">
    <property type="entry name" value="DNAJ HOMOLOG 1, MITOCHONDRIAL-RELATED"/>
    <property type="match status" value="1"/>
</dbReference>
<dbReference type="Proteomes" id="UP000010411">
    <property type="component" value="Unassembled WGS sequence"/>
</dbReference>
<dbReference type="Gene3D" id="1.10.287.110">
    <property type="entry name" value="DnaJ domain"/>
    <property type="match status" value="1"/>
</dbReference>
<dbReference type="InterPro" id="IPR036869">
    <property type="entry name" value="J_dom_sf"/>
</dbReference>
<evidence type="ECO:0000313" key="3">
    <source>
        <dbReference type="EMBL" id="EKX65231.1"/>
    </source>
</evidence>